<accession>A0A0E9MMR0</accession>
<dbReference type="SUPFAM" id="SSF50630">
    <property type="entry name" value="Acid proteases"/>
    <property type="match status" value="1"/>
</dbReference>
<evidence type="ECO:0000313" key="1">
    <source>
        <dbReference type="EMBL" id="GAO38829.1"/>
    </source>
</evidence>
<reference evidence="1 2" key="1">
    <citation type="submission" date="2015-04" db="EMBL/GenBank/DDBJ databases">
        <title>Whole genome shotgun sequence of Sphingomonas changbaiensis NBRC 104936.</title>
        <authorList>
            <person name="Katano-Makiyama Y."/>
            <person name="Hosoyama A."/>
            <person name="Hashimoto M."/>
            <person name="Noguchi M."/>
            <person name="Tsuchikane K."/>
            <person name="Ohji S."/>
            <person name="Yamazoe A."/>
            <person name="Ichikawa N."/>
            <person name="Kimura A."/>
            <person name="Fujita N."/>
        </authorList>
    </citation>
    <scope>NUCLEOTIDE SEQUENCE [LARGE SCALE GENOMIC DNA]</scope>
    <source>
        <strain evidence="1 2">NBRC 104936</strain>
    </source>
</reference>
<evidence type="ECO:0008006" key="3">
    <source>
        <dbReference type="Google" id="ProtNLM"/>
    </source>
</evidence>
<proteinExistence type="predicted"/>
<dbReference type="Proteomes" id="UP000033202">
    <property type="component" value="Unassembled WGS sequence"/>
</dbReference>
<gene>
    <name evidence="1" type="ORF">SCH01S_21_00160</name>
</gene>
<dbReference type="AlphaFoldDB" id="A0A0E9MMR0"/>
<name>A0A0E9MMR0_9SPHN</name>
<keyword evidence="2" id="KW-1185">Reference proteome</keyword>
<dbReference type="OrthoDB" id="7547925at2"/>
<protein>
    <recommendedName>
        <fullName evidence="3">Peptidase A2 domain-containing protein</fullName>
    </recommendedName>
</protein>
<dbReference type="EMBL" id="BBWU01000021">
    <property type="protein sequence ID" value="GAO38829.1"/>
    <property type="molecule type" value="Genomic_DNA"/>
</dbReference>
<dbReference type="RefSeq" id="WP_046347676.1">
    <property type="nucleotide sequence ID" value="NZ_BBWU01000021.1"/>
</dbReference>
<evidence type="ECO:0000313" key="2">
    <source>
        <dbReference type="Proteomes" id="UP000033202"/>
    </source>
</evidence>
<dbReference type="Pfam" id="PF13650">
    <property type="entry name" value="Asp_protease_2"/>
    <property type="match status" value="2"/>
</dbReference>
<dbReference type="STRING" id="1219043.SCH01S_21_00160"/>
<dbReference type="InterPro" id="IPR021109">
    <property type="entry name" value="Peptidase_aspartic_dom_sf"/>
</dbReference>
<dbReference type="Gene3D" id="2.40.70.10">
    <property type="entry name" value="Acid Proteases"/>
    <property type="match status" value="2"/>
</dbReference>
<comment type="caution">
    <text evidence="1">The sequence shown here is derived from an EMBL/GenBank/DDBJ whole genome shotgun (WGS) entry which is preliminary data.</text>
</comment>
<organism evidence="1 2">
    <name type="scientific">Sphingomonas changbaiensis NBRC 104936</name>
    <dbReference type="NCBI Taxonomy" id="1219043"/>
    <lineage>
        <taxon>Bacteria</taxon>
        <taxon>Pseudomonadati</taxon>
        <taxon>Pseudomonadota</taxon>
        <taxon>Alphaproteobacteria</taxon>
        <taxon>Sphingomonadales</taxon>
        <taxon>Sphingomonadaceae</taxon>
        <taxon>Sphingomonas</taxon>
    </lineage>
</organism>
<sequence length="265" mass="28049">MIALLAAAAALTVRGDRLYIPARINGVQTEAVLDSAAEVSLLDDEFAAHARVDGGRNVDARGSGAGAAKARLVKGVRIDAIGVAVPDATLAVMDLDDVGARLFGRKLDAIVGRDLFDATRLAIDIDGGTIHAVADRAEPSGVKLPLQSFHGNETIPISVEGHRPVRAEFDLGNGSDVLIGKNYAARLGLLDRAQAHEEGGGIGGAVKRKIVILRSLRLAGVTFRNVRAAIDEQPNAADANVGVKLLRHFRIVTDFPQKAVWLQRR</sequence>